<proteinExistence type="predicted"/>
<gene>
    <name evidence="2" type="ORF">TNCT_319011</name>
</gene>
<accession>A0A8X6LFP0</accession>
<feature type="compositionally biased region" description="Polar residues" evidence="1">
    <location>
        <begin position="164"/>
        <end position="173"/>
    </location>
</feature>
<name>A0A8X6LFP0_TRICU</name>
<protein>
    <submittedName>
        <fullName evidence="2">Uncharacterized protein</fullName>
    </submittedName>
</protein>
<reference evidence="2" key="1">
    <citation type="submission" date="2020-07" db="EMBL/GenBank/DDBJ databases">
        <title>Multicomponent nature underlies the extraordinary mechanical properties of spider dragline silk.</title>
        <authorList>
            <person name="Kono N."/>
            <person name="Nakamura H."/>
            <person name="Mori M."/>
            <person name="Yoshida Y."/>
            <person name="Ohtoshi R."/>
            <person name="Malay A.D."/>
            <person name="Moran D.A.P."/>
            <person name="Tomita M."/>
            <person name="Numata K."/>
            <person name="Arakawa K."/>
        </authorList>
    </citation>
    <scope>NUCLEOTIDE SEQUENCE</scope>
</reference>
<keyword evidence="3" id="KW-1185">Reference proteome</keyword>
<evidence type="ECO:0000313" key="2">
    <source>
        <dbReference type="EMBL" id="GFR09101.1"/>
    </source>
</evidence>
<evidence type="ECO:0000256" key="1">
    <source>
        <dbReference type="SAM" id="MobiDB-lite"/>
    </source>
</evidence>
<feature type="region of interest" description="Disordered" evidence="1">
    <location>
        <begin position="151"/>
        <end position="173"/>
    </location>
</feature>
<dbReference type="AlphaFoldDB" id="A0A8X6LFP0"/>
<sequence length="173" mass="18650">MHFINRELTLARTTSQPSPACSPVLSPGLDLAAATMVATEDSLPAVPTSIFLVPVKPAPPVFHPLSCRRHPRTSSPKASFGCVFCSHFATTQKGLNHHLIRVHRYGVAPWEKRVSFSSPSVSFTLDLFADTPSELLDYTTCPSPFFSMASAPSIPTPPPDATFVSPTSETKLS</sequence>
<dbReference type="Proteomes" id="UP000887116">
    <property type="component" value="Unassembled WGS sequence"/>
</dbReference>
<dbReference type="EMBL" id="BMAO01036232">
    <property type="protein sequence ID" value="GFR09101.1"/>
    <property type="molecule type" value="Genomic_DNA"/>
</dbReference>
<comment type="caution">
    <text evidence="2">The sequence shown here is derived from an EMBL/GenBank/DDBJ whole genome shotgun (WGS) entry which is preliminary data.</text>
</comment>
<organism evidence="2 3">
    <name type="scientific">Trichonephila clavata</name>
    <name type="common">Joro spider</name>
    <name type="synonym">Nephila clavata</name>
    <dbReference type="NCBI Taxonomy" id="2740835"/>
    <lineage>
        <taxon>Eukaryota</taxon>
        <taxon>Metazoa</taxon>
        <taxon>Ecdysozoa</taxon>
        <taxon>Arthropoda</taxon>
        <taxon>Chelicerata</taxon>
        <taxon>Arachnida</taxon>
        <taxon>Araneae</taxon>
        <taxon>Araneomorphae</taxon>
        <taxon>Entelegynae</taxon>
        <taxon>Araneoidea</taxon>
        <taxon>Nephilidae</taxon>
        <taxon>Trichonephila</taxon>
    </lineage>
</organism>
<evidence type="ECO:0000313" key="3">
    <source>
        <dbReference type="Proteomes" id="UP000887116"/>
    </source>
</evidence>